<dbReference type="OrthoDB" id="5297217at2759"/>
<keyword evidence="3" id="KW-1185">Reference proteome</keyword>
<accession>A0A8H5B5S7</accession>
<dbReference type="AlphaFoldDB" id="A0A8H5B5S7"/>
<feature type="region of interest" description="Disordered" evidence="1">
    <location>
        <begin position="489"/>
        <end position="533"/>
    </location>
</feature>
<dbReference type="Proteomes" id="UP000541558">
    <property type="component" value="Unassembled WGS sequence"/>
</dbReference>
<dbReference type="InterPro" id="IPR032675">
    <property type="entry name" value="LRR_dom_sf"/>
</dbReference>
<name>A0A8H5B5S7_9AGAR</name>
<organism evidence="2 3">
    <name type="scientific">Ephemerocybe angulata</name>
    <dbReference type="NCBI Taxonomy" id="980116"/>
    <lineage>
        <taxon>Eukaryota</taxon>
        <taxon>Fungi</taxon>
        <taxon>Dikarya</taxon>
        <taxon>Basidiomycota</taxon>
        <taxon>Agaricomycotina</taxon>
        <taxon>Agaricomycetes</taxon>
        <taxon>Agaricomycetidae</taxon>
        <taxon>Agaricales</taxon>
        <taxon>Agaricineae</taxon>
        <taxon>Psathyrellaceae</taxon>
        <taxon>Ephemerocybe</taxon>
    </lineage>
</organism>
<proteinExistence type="predicted"/>
<gene>
    <name evidence="2" type="ORF">D9611_003629</name>
</gene>
<evidence type="ECO:0000313" key="2">
    <source>
        <dbReference type="EMBL" id="KAF5317314.1"/>
    </source>
</evidence>
<dbReference type="Gene3D" id="3.80.10.10">
    <property type="entry name" value="Ribonuclease Inhibitor"/>
    <property type="match status" value="1"/>
</dbReference>
<evidence type="ECO:0000256" key="1">
    <source>
        <dbReference type="SAM" id="MobiDB-lite"/>
    </source>
</evidence>
<sequence length="533" mass="58357">MQGPLRRTPPRHPVAYPRKLNKTFNRAVTPLLYRNLDPKIISKDRVLHHPATTILKRPELGQYVQHITESGTLHVRPMQGWGEYTQAVIKLLSLCTSLKSLTWSDDSRSRGYALVAFLNVIKTLPHPLEELNIRTHNDPAPEVWEEVYKLEGLKRVSIWCMEGPPRVLQGWCEKLGPTLESLELGRCAGVPPTILIAVLLHLPHLRELRLKGAPASVITGVLAVLPKLKVLDTEYLPSFGRARPASSSSTPPPALETLTVRTSSADFMGPQKLWPWILELIPGPTASLHTFSLHSFVMNVMGKGSISVPGGFLLELSRVHGATLRQVILGDAMLTLGDIECLVDRCVGLEVLSCMTVVSTGKVDMIKKALKGERSLRSLTLQIDWIVGEDGHGTQTPSEPFTLETAREWMLRSEDSSLRHIAVNDRHYTGKWVLQDTDDTQGETGDAGDEGIEAMSSQCSQSFLAIGAELLKKRAPRVLAFKKGGVGPAKKPLAKVARPASKLGGGKKAMMLAVKPKGKGPMPKPNAKPSGSK</sequence>
<dbReference type="EMBL" id="JAACJK010000219">
    <property type="protein sequence ID" value="KAF5317314.1"/>
    <property type="molecule type" value="Genomic_DNA"/>
</dbReference>
<reference evidence="2 3" key="1">
    <citation type="journal article" date="2020" name="ISME J.">
        <title>Uncovering the hidden diversity of litter-decomposition mechanisms in mushroom-forming fungi.</title>
        <authorList>
            <person name="Floudas D."/>
            <person name="Bentzer J."/>
            <person name="Ahren D."/>
            <person name="Johansson T."/>
            <person name="Persson P."/>
            <person name="Tunlid A."/>
        </authorList>
    </citation>
    <scope>NUCLEOTIDE SEQUENCE [LARGE SCALE GENOMIC DNA]</scope>
    <source>
        <strain evidence="2 3">CBS 175.51</strain>
    </source>
</reference>
<comment type="caution">
    <text evidence="2">The sequence shown here is derived from an EMBL/GenBank/DDBJ whole genome shotgun (WGS) entry which is preliminary data.</text>
</comment>
<dbReference type="SUPFAM" id="SSF52047">
    <property type="entry name" value="RNI-like"/>
    <property type="match status" value="1"/>
</dbReference>
<evidence type="ECO:0000313" key="3">
    <source>
        <dbReference type="Proteomes" id="UP000541558"/>
    </source>
</evidence>
<protein>
    <submittedName>
        <fullName evidence="2">Uncharacterized protein</fullName>
    </submittedName>
</protein>
<feature type="compositionally biased region" description="Low complexity" evidence="1">
    <location>
        <begin position="519"/>
        <end position="533"/>
    </location>
</feature>